<comment type="caution">
    <text evidence="2">The sequence shown here is derived from an EMBL/GenBank/DDBJ whole genome shotgun (WGS) entry which is preliminary data.</text>
</comment>
<keyword evidence="1" id="KW-0812">Transmembrane</keyword>
<proteinExistence type="predicted"/>
<accession>A0A939JYF0</accession>
<dbReference type="AlphaFoldDB" id="A0A939JYF0"/>
<dbReference type="Gene3D" id="3.30.1330.60">
    <property type="entry name" value="OmpA-like domain"/>
    <property type="match status" value="1"/>
</dbReference>
<evidence type="ECO:0000256" key="1">
    <source>
        <dbReference type="SAM" id="Phobius"/>
    </source>
</evidence>
<dbReference type="EMBL" id="JAFMYU010000009">
    <property type="protein sequence ID" value="MBO0932019.1"/>
    <property type="molecule type" value="Genomic_DNA"/>
</dbReference>
<dbReference type="Proteomes" id="UP000664795">
    <property type="component" value="Unassembled WGS sequence"/>
</dbReference>
<organism evidence="2 3">
    <name type="scientific">Fibrella aquatilis</name>
    <dbReference type="NCBI Taxonomy" id="2817059"/>
    <lineage>
        <taxon>Bacteria</taxon>
        <taxon>Pseudomonadati</taxon>
        <taxon>Bacteroidota</taxon>
        <taxon>Cytophagia</taxon>
        <taxon>Cytophagales</taxon>
        <taxon>Spirosomataceae</taxon>
        <taxon>Fibrella</taxon>
    </lineage>
</organism>
<dbReference type="InterPro" id="IPR036737">
    <property type="entry name" value="OmpA-like_sf"/>
</dbReference>
<keyword evidence="3" id="KW-1185">Reference proteome</keyword>
<evidence type="ECO:0008006" key="4">
    <source>
        <dbReference type="Google" id="ProtNLM"/>
    </source>
</evidence>
<name>A0A939JYF0_9BACT</name>
<gene>
    <name evidence="2" type="ORF">J2I48_13495</name>
</gene>
<protein>
    <recommendedName>
        <fullName evidence="4">OmpA-like domain-containing protein</fullName>
    </recommendedName>
</protein>
<reference evidence="2 3" key="1">
    <citation type="submission" date="2021-03" db="EMBL/GenBank/DDBJ databases">
        <title>Fibrella sp. HMF5036 genome sequencing and assembly.</title>
        <authorList>
            <person name="Kang H."/>
            <person name="Kim H."/>
            <person name="Bae S."/>
            <person name="Joh K."/>
        </authorList>
    </citation>
    <scope>NUCLEOTIDE SEQUENCE [LARGE SCALE GENOMIC DNA]</scope>
    <source>
        <strain evidence="2 3">HMF5036</strain>
    </source>
</reference>
<evidence type="ECO:0000313" key="3">
    <source>
        <dbReference type="Proteomes" id="UP000664795"/>
    </source>
</evidence>
<keyword evidence="1" id="KW-0472">Membrane</keyword>
<evidence type="ECO:0000313" key="2">
    <source>
        <dbReference type="EMBL" id="MBO0932019.1"/>
    </source>
</evidence>
<dbReference type="SUPFAM" id="SSF103088">
    <property type="entry name" value="OmpA-like"/>
    <property type="match status" value="1"/>
</dbReference>
<sequence length="260" mass="29392">MKERETEWITISDAMASIVAILIFFMIAILLSSGKQTKKVPELIKKISQLQTTVDSLMPTHTGKIDPAMVQAVKSRQEISRMMEQCYVDVIKGTSLEKYIELNTDQLQFTFTNITFKSENPCFEVKDPTLLEPFWKALQSLLEQEPNSIVIIEGYADRDTFLGGKVICKPCEGMDIDENHCFSDNIGLSASRALEGKRRLTKGWNLGLSERVVVAGYGSTKYDDNLSNDQNRRVIFKVELNVKRSTYIAKDPTEFSAISQ</sequence>
<feature type="transmembrane region" description="Helical" evidence="1">
    <location>
        <begin position="14"/>
        <end position="31"/>
    </location>
</feature>
<keyword evidence="1" id="KW-1133">Transmembrane helix</keyword>
<dbReference type="RefSeq" id="WP_207335987.1">
    <property type="nucleotide sequence ID" value="NZ_JAFMYU010000009.1"/>
</dbReference>